<dbReference type="InterPro" id="IPR027417">
    <property type="entry name" value="P-loop_NTPase"/>
</dbReference>
<dbReference type="AlphaFoldDB" id="A0A068NKR8"/>
<dbReference type="Gene3D" id="3.40.50.300">
    <property type="entry name" value="P-loop containing nucleotide triphosphate hydrolases"/>
    <property type="match status" value="1"/>
</dbReference>
<evidence type="ECO:0000313" key="5">
    <source>
        <dbReference type="EMBL" id="AIE84178.1"/>
    </source>
</evidence>
<dbReference type="InterPro" id="IPR016032">
    <property type="entry name" value="Sig_transdc_resp-reg_C-effctor"/>
</dbReference>
<dbReference type="eggNOG" id="COG3903">
    <property type="taxonomic scope" value="Bacteria"/>
</dbReference>
<dbReference type="OrthoDB" id="3194665at2"/>
<dbReference type="PANTHER" id="PTHR47691:SF3">
    <property type="entry name" value="HTH-TYPE TRANSCRIPTIONAL REGULATOR RV0890C-RELATED"/>
    <property type="match status" value="1"/>
</dbReference>
<name>A0A068NKR8_FIMGI</name>
<dbReference type="SMART" id="SM01043">
    <property type="entry name" value="BTAD"/>
    <property type="match status" value="1"/>
</dbReference>
<sequence>MNSIEIGPRLCLFGRPRLLAGGRVIDGFLTKRSAFILARLAISHQRQMSRAQLAEVLWPEDGYDASRLRLRQELSRLRKVLEEYEGILVATGEFIRLDTTDFELDIEEFERCARATRETSDPKRLESNLRRVVEIGSEPFMAEADEDWIRVERIRLNVIRYGALVDLGTAQIEAGNPEEALAMARDAITMVPEREGAHLLAVRALEDLGHRADALSQFDILRSIVKDRRGGRLSTNAEGVAASLVPTRADPAVGLRFQFPAPVEPLYGRDVQLQQVVERLDPSNPEIRLLSILGMGGIGKTHLLRHSCSRLSSPYSGRVAFVDLSDLDDSSLVPTTILHSLGLGYAPTDDPTTRLIRVLSTAPVLLALDNLEQFGPAIAPLLRRLLSEVPALRILAGSRVALQISGEYRLTLPPLPLPHESAERQEAETSPAMRLFLKAVEADQIGPGLRREDWPTISNIVRRMEGVPLGLQLAASRMRTLGPATLLQDLDEGLNLLVNRREDAPERHRSLRNAVVGSFSYLDPKLREALASLSVFRGGWTLDAAEQVCGIADPTRTMERLIDASLVYIATEGPRIRFRMLETIREHAIELLDENKSDLLKQRVVAWLVDRSHLVASELVGDAVRQEIDRLVPEIDNLREALTYSLDHDIESALIFGGNLPSFWLYRTNGYEAHQFYIQLFERCGDAPPSPPLLRAAYGYALIAHFLQTPNRPEVYERGLSIGRQIGNLSYEVKLRVFQAFFAQNSIQYDECRAILEGIDRFVEENDAFESAGFVDRIKGMFLHYQGQPELAIKHFRDATSWFNSRGELFYQVRTRVNFALAALDASDIDLAQAVLAGLDEQAAEIGFTLLVPAIAVAQGRTDLLRGRLDQAVSAFEKSISGWQEMGSTFQEGDVWTALGRTYLEQGRLAEANAAFGNSARLWKTGYPVALAVALCGLAAVQYRIGEPARAARMLAVTRREWADAGAKLIPFHAEFANRLEADLLSTLGIEALETPTLTLEEAVLLGRSLPD</sequence>
<dbReference type="SUPFAM" id="SSF46894">
    <property type="entry name" value="C-terminal effector domain of the bipartite response regulators"/>
    <property type="match status" value="1"/>
</dbReference>
<dbReference type="Gene3D" id="1.25.40.10">
    <property type="entry name" value="Tetratricopeptide repeat domain"/>
    <property type="match status" value="2"/>
</dbReference>
<dbReference type="GO" id="GO:0006355">
    <property type="term" value="P:regulation of DNA-templated transcription"/>
    <property type="evidence" value="ECO:0007669"/>
    <property type="project" value="InterPro"/>
</dbReference>
<dbReference type="GO" id="GO:0003677">
    <property type="term" value="F:DNA binding"/>
    <property type="evidence" value="ECO:0007669"/>
    <property type="project" value="UniProtKB-UniRule"/>
</dbReference>
<gene>
    <name evidence="5" type="ORF">OP10G_0810</name>
</gene>
<dbReference type="STRING" id="661478.OP10G_0810"/>
<dbReference type="HOGENOM" id="CLU_297512_0_0_0"/>
<evidence type="ECO:0000256" key="1">
    <source>
        <dbReference type="ARBA" id="ARBA00005820"/>
    </source>
</evidence>
<feature type="DNA-binding region" description="OmpR/PhoB-type" evidence="3">
    <location>
        <begin position="1"/>
        <end position="99"/>
    </location>
</feature>
<dbReference type="InterPro" id="IPR036388">
    <property type="entry name" value="WH-like_DNA-bd_sf"/>
</dbReference>
<dbReference type="InterPro" id="IPR002182">
    <property type="entry name" value="NB-ARC"/>
</dbReference>
<dbReference type="Pfam" id="PF00931">
    <property type="entry name" value="NB-ARC"/>
    <property type="match status" value="1"/>
</dbReference>
<dbReference type="InterPro" id="IPR001867">
    <property type="entry name" value="OmpR/PhoB-type_DNA-bd"/>
</dbReference>
<dbReference type="PANTHER" id="PTHR47691">
    <property type="entry name" value="REGULATOR-RELATED"/>
    <property type="match status" value="1"/>
</dbReference>
<dbReference type="GO" id="GO:0000160">
    <property type="term" value="P:phosphorelay signal transduction system"/>
    <property type="evidence" value="ECO:0007669"/>
    <property type="project" value="InterPro"/>
</dbReference>
<evidence type="ECO:0000313" key="6">
    <source>
        <dbReference type="Proteomes" id="UP000027982"/>
    </source>
</evidence>
<evidence type="ECO:0000259" key="4">
    <source>
        <dbReference type="PROSITE" id="PS51755"/>
    </source>
</evidence>
<dbReference type="Gene3D" id="1.10.10.10">
    <property type="entry name" value="Winged helix-like DNA-binding domain superfamily/Winged helix DNA-binding domain"/>
    <property type="match status" value="1"/>
</dbReference>
<organism evidence="5 6">
    <name type="scientific">Fimbriimonas ginsengisoli Gsoil 348</name>
    <dbReference type="NCBI Taxonomy" id="661478"/>
    <lineage>
        <taxon>Bacteria</taxon>
        <taxon>Bacillati</taxon>
        <taxon>Armatimonadota</taxon>
        <taxon>Fimbriimonadia</taxon>
        <taxon>Fimbriimonadales</taxon>
        <taxon>Fimbriimonadaceae</taxon>
        <taxon>Fimbriimonas</taxon>
    </lineage>
</organism>
<protein>
    <submittedName>
        <fullName evidence="5">Transcriptional activator</fullName>
    </submittedName>
</protein>
<dbReference type="PROSITE" id="PS51755">
    <property type="entry name" value="OMPR_PHOB"/>
    <property type="match status" value="1"/>
</dbReference>
<dbReference type="EMBL" id="CP007139">
    <property type="protein sequence ID" value="AIE84178.1"/>
    <property type="molecule type" value="Genomic_DNA"/>
</dbReference>
<dbReference type="PRINTS" id="PR00364">
    <property type="entry name" value="DISEASERSIST"/>
</dbReference>
<keyword evidence="2 3" id="KW-0238">DNA-binding</keyword>
<dbReference type="Proteomes" id="UP000027982">
    <property type="component" value="Chromosome"/>
</dbReference>
<comment type="similarity">
    <text evidence="1">Belongs to the AfsR/DnrI/RedD regulatory family.</text>
</comment>
<dbReference type="KEGG" id="fgi:OP10G_0810"/>
<dbReference type="SUPFAM" id="SSF48452">
    <property type="entry name" value="TPR-like"/>
    <property type="match status" value="3"/>
</dbReference>
<evidence type="ECO:0000256" key="2">
    <source>
        <dbReference type="ARBA" id="ARBA00023125"/>
    </source>
</evidence>
<dbReference type="InterPro" id="IPR011990">
    <property type="entry name" value="TPR-like_helical_dom_sf"/>
</dbReference>
<keyword evidence="6" id="KW-1185">Reference proteome</keyword>
<evidence type="ECO:0000256" key="3">
    <source>
        <dbReference type="PROSITE-ProRule" id="PRU01091"/>
    </source>
</evidence>
<dbReference type="InterPro" id="IPR005158">
    <property type="entry name" value="BTAD"/>
</dbReference>
<feature type="domain" description="OmpR/PhoB-type" evidence="4">
    <location>
        <begin position="1"/>
        <end position="99"/>
    </location>
</feature>
<dbReference type="GO" id="GO:0043531">
    <property type="term" value="F:ADP binding"/>
    <property type="evidence" value="ECO:0007669"/>
    <property type="project" value="InterPro"/>
</dbReference>
<dbReference type="eggNOG" id="COG3629">
    <property type="taxonomic scope" value="Bacteria"/>
</dbReference>
<proteinExistence type="inferred from homology"/>
<reference evidence="5 6" key="1">
    <citation type="journal article" date="2014" name="PLoS ONE">
        <title>The first complete genome sequence of the class fimbriimonadia in the phylum armatimonadetes.</title>
        <authorList>
            <person name="Hu Z.Y."/>
            <person name="Wang Y.Z."/>
            <person name="Im W.T."/>
            <person name="Wang S.Y."/>
            <person name="Zhao G.P."/>
            <person name="Zheng H.J."/>
            <person name="Quan Z.X."/>
        </authorList>
    </citation>
    <scope>NUCLEOTIDE SEQUENCE [LARGE SCALE GENOMIC DNA]</scope>
    <source>
        <strain evidence="5">Gsoil 348</strain>
    </source>
</reference>
<dbReference type="SUPFAM" id="SSF52540">
    <property type="entry name" value="P-loop containing nucleoside triphosphate hydrolases"/>
    <property type="match status" value="1"/>
</dbReference>
<dbReference type="RefSeq" id="WP_025227176.1">
    <property type="nucleotide sequence ID" value="NZ_CP007139.1"/>
</dbReference>
<accession>A0A068NKR8</accession>
<dbReference type="Pfam" id="PF03704">
    <property type="entry name" value="BTAD"/>
    <property type="match status" value="1"/>
</dbReference>